<feature type="compositionally biased region" description="Acidic residues" evidence="1">
    <location>
        <begin position="1"/>
        <end position="17"/>
    </location>
</feature>
<dbReference type="NCBIfam" id="NF046101">
    <property type="entry name" value="PA3496_fam"/>
    <property type="match status" value="1"/>
</dbReference>
<dbReference type="AlphaFoldDB" id="A0A3D9DU19"/>
<gene>
    <name evidence="2" type="ORF">C8D72_2639</name>
</gene>
<accession>A0A3D9DU19</accession>
<name>A0A3D9DU19_9GAMM</name>
<dbReference type="RefSeq" id="WP_115854853.1">
    <property type="nucleotide sequence ID" value="NZ_QRDJ01000008.1"/>
</dbReference>
<organism evidence="2 3">
    <name type="scientific">Kushneria indalinina DSM 14324</name>
    <dbReference type="NCBI Taxonomy" id="1122140"/>
    <lineage>
        <taxon>Bacteria</taxon>
        <taxon>Pseudomonadati</taxon>
        <taxon>Pseudomonadota</taxon>
        <taxon>Gammaproteobacteria</taxon>
        <taxon>Oceanospirillales</taxon>
        <taxon>Halomonadaceae</taxon>
        <taxon>Kushneria</taxon>
    </lineage>
</organism>
<protein>
    <submittedName>
        <fullName evidence="2">Uncharacterized protein</fullName>
    </submittedName>
</protein>
<reference evidence="2 3" key="1">
    <citation type="submission" date="2018-07" db="EMBL/GenBank/DDBJ databases">
        <title>Genomic Encyclopedia of Type Strains, Phase IV (KMG-IV): sequencing the most valuable type-strain genomes for metagenomic binning, comparative biology and taxonomic classification.</title>
        <authorList>
            <person name="Goeker M."/>
        </authorList>
    </citation>
    <scope>NUCLEOTIDE SEQUENCE [LARGE SCALE GENOMIC DNA]</scope>
    <source>
        <strain evidence="2 3">DSM 14324</strain>
    </source>
</reference>
<evidence type="ECO:0000313" key="2">
    <source>
        <dbReference type="EMBL" id="REC94268.1"/>
    </source>
</evidence>
<dbReference type="InterPro" id="IPR058059">
    <property type="entry name" value="PA3496-like"/>
</dbReference>
<proteinExistence type="predicted"/>
<dbReference type="OrthoDB" id="6170837at2"/>
<dbReference type="Proteomes" id="UP000256334">
    <property type="component" value="Unassembled WGS sequence"/>
</dbReference>
<comment type="caution">
    <text evidence="2">The sequence shown here is derived from an EMBL/GenBank/DDBJ whole genome shotgun (WGS) entry which is preliminary data.</text>
</comment>
<dbReference type="EMBL" id="QRDJ01000008">
    <property type="protein sequence ID" value="REC94268.1"/>
    <property type="molecule type" value="Genomic_DNA"/>
</dbReference>
<evidence type="ECO:0000256" key="1">
    <source>
        <dbReference type="SAM" id="MobiDB-lite"/>
    </source>
</evidence>
<feature type="region of interest" description="Disordered" evidence="1">
    <location>
        <begin position="1"/>
        <end position="28"/>
    </location>
</feature>
<sequence>MSTELFEEAPDEQDAVNDDTWTPNARPKKGGICARRRLETLLEARRLERDLIDGWEAWDEEE</sequence>
<evidence type="ECO:0000313" key="3">
    <source>
        <dbReference type="Proteomes" id="UP000256334"/>
    </source>
</evidence>
<keyword evidence="3" id="KW-1185">Reference proteome</keyword>